<sequence length="109" mass="12044">MKPRMDLHEDQTKNTVTATFEMPGLKKEDVQIDFHSGQLTISGESKISSEHQQEGYLVRERGFGKVSRTLKLAHGVKEDDIKASMENGVLMVTFPKSGAEAPAKKITIG</sequence>
<evidence type="ECO:0000256" key="3">
    <source>
        <dbReference type="RuleBase" id="RU003616"/>
    </source>
</evidence>
<dbReference type="PANTHER" id="PTHR11527">
    <property type="entry name" value="HEAT-SHOCK PROTEIN 20 FAMILY MEMBER"/>
    <property type="match status" value="1"/>
</dbReference>
<evidence type="ECO:0000259" key="4">
    <source>
        <dbReference type="PROSITE" id="PS01031"/>
    </source>
</evidence>
<dbReference type="InterPro" id="IPR008978">
    <property type="entry name" value="HSP20-like_chaperone"/>
</dbReference>
<name>A0A6A4HS10_9AGAR</name>
<organism evidence="5 6">
    <name type="scientific">Gymnopus androsaceus JB14</name>
    <dbReference type="NCBI Taxonomy" id="1447944"/>
    <lineage>
        <taxon>Eukaryota</taxon>
        <taxon>Fungi</taxon>
        <taxon>Dikarya</taxon>
        <taxon>Basidiomycota</taxon>
        <taxon>Agaricomycotina</taxon>
        <taxon>Agaricomycetes</taxon>
        <taxon>Agaricomycetidae</taxon>
        <taxon>Agaricales</taxon>
        <taxon>Marasmiineae</taxon>
        <taxon>Omphalotaceae</taxon>
        <taxon>Gymnopus</taxon>
    </lineage>
</organism>
<keyword evidence="6" id="KW-1185">Reference proteome</keyword>
<dbReference type="Pfam" id="PF00011">
    <property type="entry name" value="HSP20"/>
    <property type="match status" value="1"/>
</dbReference>
<proteinExistence type="inferred from homology"/>
<feature type="domain" description="SHSP" evidence="4">
    <location>
        <begin position="1"/>
        <end position="109"/>
    </location>
</feature>
<evidence type="ECO:0000313" key="5">
    <source>
        <dbReference type="EMBL" id="KAE9400118.1"/>
    </source>
</evidence>
<keyword evidence="1" id="KW-0346">Stress response</keyword>
<dbReference type="InterPro" id="IPR002068">
    <property type="entry name" value="A-crystallin/Hsp20_dom"/>
</dbReference>
<dbReference type="OrthoDB" id="1431247at2759"/>
<dbReference type="Proteomes" id="UP000799118">
    <property type="component" value="Unassembled WGS sequence"/>
</dbReference>
<protein>
    <submittedName>
        <fullName evidence="5">HSP20-like chaperone</fullName>
    </submittedName>
</protein>
<evidence type="ECO:0000256" key="1">
    <source>
        <dbReference type="ARBA" id="ARBA00023016"/>
    </source>
</evidence>
<accession>A0A6A4HS10</accession>
<dbReference type="AlphaFoldDB" id="A0A6A4HS10"/>
<comment type="similarity">
    <text evidence="2 3">Belongs to the small heat shock protein (HSP20) family.</text>
</comment>
<reference evidence="5" key="1">
    <citation type="journal article" date="2019" name="Environ. Microbiol.">
        <title>Fungal ecological strategies reflected in gene transcription - a case study of two litter decomposers.</title>
        <authorList>
            <person name="Barbi F."/>
            <person name="Kohler A."/>
            <person name="Barry K."/>
            <person name="Baskaran P."/>
            <person name="Daum C."/>
            <person name="Fauchery L."/>
            <person name="Ihrmark K."/>
            <person name="Kuo A."/>
            <person name="LaButti K."/>
            <person name="Lipzen A."/>
            <person name="Morin E."/>
            <person name="Grigoriev I.V."/>
            <person name="Henrissat B."/>
            <person name="Lindahl B."/>
            <person name="Martin F."/>
        </authorList>
    </citation>
    <scope>NUCLEOTIDE SEQUENCE</scope>
    <source>
        <strain evidence="5">JB14</strain>
    </source>
</reference>
<dbReference type="CDD" id="cd06464">
    <property type="entry name" value="ACD_sHsps-like"/>
    <property type="match status" value="1"/>
</dbReference>
<dbReference type="EMBL" id="ML769460">
    <property type="protein sequence ID" value="KAE9400118.1"/>
    <property type="molecule type" value="Genomic_DNA"/>
</dbReference>
<evidence type="ECO:0000256" key="2">
    <source>
        <dbReference type="PROSITE-ProRule" id="PRU00285"/>
    </source>
</evidence>
<dbReference type="InterPro" id="IPR031107">
    <property type="entry name" value="Small_HSP"/>
</dbReference>
<dbReference type="SUPFAM" id="SSF49764">
    <property type="entry name" value="HSP20-like chaperones"/>
    <property type="match status" value="1"/>
</dbReference>
<gene>
    <name evidence="5" type="ORF">BT96DRAFT_1019068</name>
</gene>
<evidence type="ECO:0000313" key="6">
    <source>
        <dbReference type="Proteomes" id="UP000799118"/>
    </source>
</evidence>
<dbReference type="Gene3D" id="2.60.40.790">
    <property type="match status" value="1"/>
</dbReference>
<dbReference type="PROSITE" id="PS01031">
    <property type="entry name" value="SHSP"/>
    <property type="match status" value="1"/>
</dbReference>